<dbReference type="Pfam" id="PF00581">
    <property type="entry name" value="Rhodanese"/>
    <property type="match status" value="1"/>
</dbReference>
<evidence type="ECO:0000313" key="4">
    <source>
        <dbReference type="Proteomes" id="UP000822476"/>
    </source>
</evidence>
<sequence>MAKARGILWLFVLAAFVVTPFIFDFRYPLSILRKGERLVNIDLAQLKKMQAANDIQLIDVREPVELEEAGRIPGATNIPLGDVEEAFLMDSETFFKTYNIKKPKKSDANIVFTCRSGVRSLRAVKIVEELGYKPLNFKDGYLGWANQEL</sequence>
<keyword evidence="4" id="KW-1185">Reference proteome</keyword>
<dbReference type="OrthoDB" id="566238at2759"/>
<feature type="domain" description="Rhodanese" evidence="2">
    <location>
        <begin position="51"/>
        <end position="149"/>
    </location>
</feature>
<keyword evidence="1" id="KW-0472">Membrane</keyword>
<gene>
    <name evidence="3" type="ORF">EG68_05942</name>
</gene>
<dbReference type="PANTHER" id="PTHR44086">
    <property type="entry name" value="THIOSULFATE SULFURTRANSFERASE RDL2, MITOCHONDRIAL-RELATED"/>
    <property type="match status" value="1"/>
</dbReference>
<protein>
    <recommendedName>
        <fullName evidence="2">Rhodanese domain-containing protein</fullName>
    </recommendedName>
</protein>
<keyword evidence="1" id="KW-0812">Transmembrane</keyword>
<dbReference type="EMBL" id="JTDE01002692">
    <property type="protein sequence ID" value="KAF7257022.1"/>
    <property type="molecule type" value="Genomic_DNA"/>
</dbReference>
<feature type="transmembrane region" description="Helical" evidence="1">
    <location>
        <begin position="6"/>
        <end position="27"/>
    </location>
</feature>
<dbReference type="PANTHER" id="PTHR44086:SF10">
    <property type="entry name" value="THIOSULFATE SULFURTRANSFERASE_RHODANESE-LIKE DOMAIN-CONTAINING PROTEIN 3"/>
    <property type="match status" value="1"/>
</dbReference>
<dbReference type="SUPFAM" id="SSF52821">
    <property type="entry name" value="Rhodanese/Cell cycle control phosphatase"/>
    <property type="match status" value="1"/>
</dbReference>
<evidence type="ECO:0000313" key="3">
    <source>
        <dbReference type="EMBL" id="KAF7257022.1"/>
    </source>
</evidence>
<name>A0A8S9YQL0_9TREM</name>
<reference evidence="3" key="1">
    <citation type="submission" date="2019-07" db="EMBL/GenBank/DDBJ databases">
        <title>Annotation for the trematode Paragonimus miyazaki's.</title>
        <authorList>
            <person name="Choi Y.-J."/>
        </authorList>
    </citation>
    <scope>NUCLEOTIDE SEQUENCE</scope>
    <source>
        <strain evidence="3">Japan</strain>
    </source>
</reference>
<dbReference type="PROSITE" id="PS50206">
    <property type="entry name" value="RHODANESE_3"/>
    <property type="match status" value="1"/>
</dbReference>
<evidence type="ECO:0000256" key="1">
    <source>
        <dbReference type="SAM" id="Phobius"/>
    </source>
</evidence>
<dbReference type="InterPro" id="IPR001763">
    <property type="entry name" value="Rhodanese-like_dom"/>
</dbReference>
<proteinExistence type="predicted"/>
<comment type="caution">
    <text evidence="3">The sequence shown here is derived from an EMBL/GenBank/DDBJ whole genome shotgun (WGS) entry which is preliminary data.</text>
</comment>
<dbReference type="SMART" id="SM00450">
    <property type="entry name" value="RHOD"/>
    <property type="match status" value="1"/>
</dbReference>
<accession>A0A8S9YQL0</accession>
<organism evidence="3 4">
    <name type="scientific">Paragonimus skrjabini miyazakii</name>
    <dbReference type="NCBI Taxonomy" id="59628"/>
    <lineage>
        <taxon>Eukaryota</taxon>
        <taxon>Metazoa</taxon>
        <taxon>Spiralia</taxon>
        <taxon>Lophotrochozoa</taxon>
        <taxon>Platyhelminthes</taxon>
        <taxon>Trematoda</taxon>
        <taxon>Digenea</taxon>
        <taxon>Plagiorchiida</taxon>
        <taxon>Troglotremata</taxon>
        <taxon>Troglotrematidae</taxon>
        <taxon>Paragonimus</taxon>
    </lineage>
</organism>
<keyword evidence="1" id="KW-1133">Transmembrane helix</keyword>
<dbReference type="InterPro" id="IPR036873">
    <property type="entry name" value="Rhodanese-like_dom_sf"/>
</dbReference>
<dbReference type="AlphaFoldDB" id="A0A8S9YQL0"/>
<evidence type="ECO:0000259" key="2">
    <source>
        <dbReference type="PROSITE" id="PS50206"/>
    </source>
</evidence>
<dbReference type="Proteomes" id="UP000822476">
    <property type="component" value="Unassembled WGS sequence"/>
</dbReference>
<dbReference type="Gene3D" id="3.40.250.10">
    <property type="entry name" value="Rhodanese-like domain"/>
    <property type="match status" value="1"/>
</dbReference>